<gene>
    <name evidence="2" type="ORF">FUAX_11670</name>
</gene>
<protein>
    <recommendedName>
        <fullName evidence="4">Lipocalin-like domain-containing protein</fullName>
    </recommendedName>
</protein>
<name>A0AAU9CHK8_9BACT</name>
<dbReference type="AlphaFoldDB" id="A0AAU9CHK8"/>
<evidence type="ECO:0000313" key="2">
    <source>
        <dbReference type="EMBL" id="BDD08735.1"/>
    </source>
</evidence>
<organism evidence="2 3">
    <name type="scientific">Fulvitalea axinellae</name>
    <dbReference type="NCBI Taxonomy" id="1182444"/>
    <lineage>
        <taxon>Bacteria</taxon>
        <taxon>Pseudomonadati</taxon>
        <taxon>Bacteroidota</taxon>
        <taxon>Cytophagia</taxon>
        <taxon>Cytophagales</taxon>
        <taxon>Persicobacteraceae</taxon>
        <taxon>Fulvitalea</taxon>
    </lineage>
</organism>
<evidence type="ECO:0000256" key="1">
    <source>
        <dbReference type="SAM" id="SignalP"/>
    </source>
</evidence>
<proteinExistence type="predicted"/>
<evidence type="ECO:0008006" key="4">
    <source>
        <dbReference type="Google" id="ProtNLM"/>
    </source>
</evidence>
<feature type="signal peptide" evidence="1">
    <location>
        <begin position="1"/>
        <end position="21"/>
    </location>
</feature>
<dbReference type="EMBL" id="AP025314">
    <property type="protein sequence ID" value="BDD08735.1"/>
    <property type="molecule type" value="Genomic_DNA"/>
</dbReference>
<dbReference type="KEGG" id="fax:FUAX_11670"/>
<accession>A0AAU9CHK8</accession>
<dbReference type="PROSITE" id="PS51257">
    <property type="entry name" value="PROKAR_LIPOPROTEIN"/>
    <property type="match status" value="1"/>
</dbReference>
<dbReference type="RefSeq" id="WP_338393973.1">
    <property type="nucleotide sequence ID" value="NZ_AP025314.1"/>
</dbReference>
<keyword evidence="3" id="KW-1185">Reference proteome</keyword>
<evidence type="ECO:0000313" key="3">
    <source>
        <dbReference type="Proteomes" id="UP001348817"/>
    </source>
</evidence>
<dbReference type="Proteomes" id="UP001348817">
    <property type="component" value="Chromosome"/>
</dbReference>
<feature type="chain" id="PRO_5043908324" description="Lipocalin-like domain-containing protein" evidence="1">
    <location>
        <begin position="22"/>
        <end position="158"/>
    </location>
</feature>
<keyword evidence="1" id="KW-0732">Signal</keyword>
<reference evidence="2 3" key="1">
    <citation type="submission" date="2021-12" db="EMBL/GenBank/DDBJ databases">
        <title>Genome sequencing of bacteria with rrn-lacking chromosome and rrn-plasmid.</title>
        <authorList>
            <person name="Anda M."/>
            <person name="Iwasaki W."/>
        </authorList>
    </citation>
    <scope>NUCLEOTIDE SEQUENCE [LARGE SCALE GENOMIC DNA]</scope>
    <source>
        <strain evidence="2 3">DSM 100852</strain>
    </source>
</reference>
<sequence>MLKLGKLFWLPCLLVIGLMGACSDDDDDEEIAPTEQNVVGTWEFTKADVVLKGTTLTPEQIKEAEEEAEKELLGNTMKINADKSGEWVEQPFTWSLNVDTKVLSLTFTDQSNPMFPPQTSTPEIDYFTGTVMDLDGEFKVVVLTQNGTVEYDVRLAKK</sequence>